<keyword evidence="3" id="KW-1185">Reference proteome</keyword>
<gene>
    <name evidence="2" type="ORF">O9G_003316</name>
</gene>
<protein>
    <recommendedName>
        <fullName evidence="1">Cell division control protein 24 OB domain-containing protein</fullName>
    </recommendedName>
</protein>
<accession>A0A075B239</accession>
<dbReference type="Proteomes" id="UP000030755">
    <property type="component" value="Unassembled WGS sequence"/>
</dbReference>
<sequence length="77" mass="8740">MKDYILGKQLYSVENGLGPCLKDFPSGVTPAILASELDLKWKKNHSSSVEDKPVEFTIRKTSFLQNTKICKYLDFIT</sequence>
<name>A0A075B239_ROZAC</name>
<dbReference type="HOGENOM" id="CLU_2639463_0_0_1"/>
<dbReference type="EMBL" id="KE560559">
    <property type="protein sequence ID" value="EPZ36445.1"/>
    <property type="molecule type" value="Genomic_DNA"/>
</dbReference>
<evidence type="ECO:0000313" key="2">
    <source>
        <dbReference type="EMBL" id="EPZ36445.1"/>
    </source>
</evidence>
<dbReference type="Pfam" id="PF17246">
    <property type="entry name" value="CDC24_OB1"/>
    <property type="match status" value="1"/>
</dbReference>
<feature type="domain" description="Cell division control protein 24 OB" evidence="1">
    <location>
        <begin position="20"/>
        <end position="66"/>
    </location>
</feature>
<reference evidence="2 3" key="1">
    <citation type="journal article" date="2013" name="Curr. Biol.">
        <title>Shared signatures of parasitism and phylogenomics unite Cryptomycota and microsporidia.</title>
        <authorList>
            <person name="James T.Y."/>
            <person name="Pelin A."/>
            <person name="Bonen L."/>
            <person name="Ahrendt S."/>
            <person name="Sain D."/>
            <person name="Corradi N."/>
            <person name="Stajich J.E."/>
        </authorList>
    </citation>
    <scope>NUCLEOTIDE SEQUENCE [LARGE SCALE GENOMIC DNA]</scope>
    <source>
        <strain evidence="2 3">CSF55</strain>
    </source>
</reference>
<dbReference type="AlphaFoldDB" id="A0A075B239"/>
<evidence type="ECO:0000259" key="1">
    <source>
        <dbReference type="Pfam" id="PF17246"/>
    </source>
</evidence>
<proteinExistence type="predicted"/>
<dbReference type="InterPro" id="IPR035201">
    <property type="entry name" value="Cdc24_OB1"/>
</dbReference>
<evidence type="ECO:0000313" key="3">
    <source>
        <dbReference type="Proteomes" id="UP000030755"/>
    </source>
</evidence>
<organism evidence="2 3">
    <name type="scientific">Rozella allomycis (strain CSF55)</name>
    <dbReference type="NCBI Taxonomy" id="988480"/>
    <lineage>
        <taxon>Eukaryota</taxon>
        <taxon>Fungi</taxon>
        <taxon>Fungi incertae sedis</taxon>
        <taxon>Cryptomycota</taxon>
        <taxon>Cryptomycota incertae sedis</taxon>
        <taxon>Rozella</taxon>
    </lineage>
</organism>